<organism evidence="1 2">
    <name type="scientific">Pyxidicoccus parkwayensis</name>
    <dbReference type="NCBI Taxonomy" id="2813578"/>
    <lineage>
        <taxon>Bacteria</taxon>
        <taxon>Pseudomonadati</taxon>
        <taxon>Myxococcota</taxon>
        <taxon>Myxococcia</taxon>
        <taxon>Myxococcales</taxon>
        <taxon>Cystobacterineae</taxon>
        <taxon>Myxococcaceae</taxon>
        <taxon>Pyxidicoccus</taxon>
    </lineage>
</organism>
<protein>
    <recommendedName>
        <fullName evidence="3">Lipoprotein</fullName>
    </recommendedName>
</protein>
<dbReference type="Proteomes" id="UP000662747">
    <property type="component" value="Chromosome"/>
</dbReference>
<name>A0ABX7NTQ0_9BACT</name>
<gene>
    <name evidence="1" type="ORF">JY651_44790</name>
</gene>
<evidence type="ECO:0000313" key="2">
    <source>
        <dbReference type="Proteomes" id="UP000662747"/>
    </source>
</evidence>
<dbReference type="EMBL" id="CP071090">
    <property type="protein sequence ID" value="QSQ22175.1"/>
    <property type="molecule type" value="Genomic_DNA"/>
</dbReference>
<dbReference type="RefSeq" id="WP_206723752.1">
    <property type="nucleotide sequence ID" value="NZ_CP071090.1"/>
</dbReference>
<keyword evidence="2" id="KW-1185">Reference proteome</keyword>
<sequence length="105" mass="11062">MRSLLLSAAAMLAATGCIPPHTQVSEANLQAQGRFSIIDVGGGFSYLIDPRTETCFLRQLGSDFNFALVAVPCDKLKHNLPEAASHIPWVPDAPPSSAPATPSST</sequence>
<accession>A0ABX7NTQ0</accession>
<proteinExistence type="predicted"/>
<evidence type="ECO:0008006" key="3">
    <source>
        <dbReference type="Google" id="ProtNLM"/>
    </source>
</evidence>
<evidence type="ECO:0000313" key="1">
    <source>
        <dbReference type="EMBL" id="QSQ22175.1"/>
    </source>
</evidence>
<reference evidence="1 2" key="1">
    <citation type="submission" date="2021-02" db="EMBL/GenBank/DDBJ databases">
        <title>De Novo genome assembly of isolated myxobacteria.</title>
        <authorList>
            <person name="Stevens D.C."/>
        </authorList>
    </citation>
    <scope>NUCLEOTIDE SEQUENCE [LARGE SCALE GENOMIC DNA]</scope>
    <source>
        <strain evidence="2">SCPEA02</strain>
    </source>
</reference>
<dbReference type="PROSITE" id="PS51257">
    <property type="entry name" value="PROKAR_LIPOPROTEIN"/>
    <property type="match status" value="1"/>
</dbReference>